<dbReference type="RefSeq" id="WP_134137670.1">
    <property type="nucleotide sequence ID" value="NZ_JAVLSJ010000024.1"/>
</dbReference>
<dbReference type="Proteomes" id="UP001246576">
    <property type="component" value="Unassembled WGS sequence"/>
</dbReference>
<evidence type="ECO:0000256" key="5">
    <source>
        <dbReference type="ARBA" id="ARBA00023136"/>
    </source>
</evidence>
<feature type="transmembrane region" description="Helical" evidence="6">
    <location>
        <begin position="179"/>
        <end position="195"/>
    </location>
</feature>
<evidence type="ECO:0000256" key="4">
    <source>
        <dbReference type="ARBA" id="ARBA00022989"/>
    </source>
</evidence>
<comment type="subcellular location">
    <subcellularLocation>
        <location evidence="1">Cell membrane</location>
        <topology evidence="1">Multi-pass membrane protein</topology>
    </subcellularLocation>
</comment>
<comment type="caution">
    <text evidence="7">The sequence shown here is derived from an EMBL/GenBank/DDBJ whole genome shotgun (WGS) entry which is preliminary data.</text>
</comment>
<dbReference type="InterPro" id="IPR003740">
    <property type="entry name" value="YitT"/>
</dbReference>
<dbReference type="Pfam" id="PF02588">
    <property type="entry name" value="YitT_membrane"/>
    <property type="match status" value="1"/>
</dbReference>
<keyword evidence="4 6" id="KW-1133">Transmembrane helix</keyword>
<keyword evidence="5 6" id="KW-0472">Membrane</keyword>
<proteinExistence type="predicted"/>
<evidence type="ECO:0000313" key="8">
    <source>
        <dbReference type="Proteomes" id="UP001246576"/>
    </source>
</evidence>
<keyword evidence="3 6" id="KW-0812">Transmembrane</keyword>
<feature type="transmembrane region" description="Helical" evidence="6">
    <location>
        <begin position="152"/>
        <end position="173"/>
    </location>
</feature>
<evidence type="ECO:0000256" key="3">
    <source>
        <dbReference type="ARBA" id="ARBA00022692"/>
    </source>
</evidence>
<evidence type="ECO:0000256" key="1">
    <source>
        <dbReference type="ARBA" id="ARBA00004651"/>
    </source>
</evidence>
<name>A0ABU2EUK3_9BURK</name>
<evidence type="ECO:0000313" key="7">
    <source>
        <dbReference type="EMBL" id="MDR9851851.1"/>
    </source>
</evidence>
<dbReference type="PANTHER" id="PTHR33545:SF5">
    <property type="entry name" value="UPF0750 MEMBRANE PROTEIN YITT"/>
    <property type="match status" value="1"/>
</dbReference>
<feature type="transmembrane region" description="Helical" evidence="6">
    <location>
        <begin position="54"/>
        <end position="75"/>
    </location>
</feature>
<protein>
    <submittedName>
        <fullName evidence="7">YitT family protein</fullName>
    </submittedName>
</protein>
<dbReference type="EMBL" id="JAVLSJ010000024">
    <property type="protein sequence ID" value="MDR9851851.1"/>
    <property type="molecule type" value="Genomic_DNA"/>
</dbReference>
<dbReference type="InterPro" id="IPR051461">
    <property type="entry name" value="UPF0750_membrane"/>
</dbReference>
<organism evidence="7 8">
    <name type="scientific">Herbaspirillum huttiense subsp. lycopersici</name>
    <dbReference type="NCBI Taxonomy" id="3074428"/>
    <lineage>
        <taxon>Bacteria</taxon>
        <taxon>Pseudomonadati</taxon>
        <taxon>Pseudomonadota</taxon>
        <taxon>Betaproteobacteria</taxon>
        <taxon>Burkholderiales</taxon>
        <taxon>Oxalobacteraceae</taxon>
        <taxon>Herbaspirillum</taxon>
    </lineage>
</organism>
<accession>A0ABU2EUK3</accession>
<dbReference type="PANTHER" id="PTHR33545">
    <property type="entry name" value="UPF0750 MEMBRANE PROTEIN YITT-RELATED"/>
    <property type="match status" value="1"/>
</dbReference>
<reference evidence="7" key="1">
    <citation type="submission" date="2023-09" db="EMBL/GenBank/DDBJ databases">
        <title>Description of first Herbaspirillum huttiense subsp. nephrolepsisexaltata and Herbaspirillum huttiense subsp. lycopersicon.</title>
        <authorList>
            <person name="Poudel M."/>
            <person name="Sharma A."/>
            <person name="Goss E."/>
            <person name="Tapia J.H."/>
            <person name="Harmon C.M."/>
            <person name="Jones J.B."/>
        </authorList>
    </citation>
    <scope>NUCLEOTIDE SEQUENCE</scope>
    <source>
        <strain evidence="7">SE1</strain>
    </source>
</reference>
<keyword evidence="8" id="KW-1185">Reference proteome</keyword>
<gene>
    <name evidence="7" type="ORF">RI048_26745</name>
</gene>
<keyword evidence="2" id="KW-1003">Cell membrane</keyword>
<evidence type="ECO:0000256" key="6">
    <source>
        <dbReference type="SAM" id="Phobius"/>
    </source>
</evidence>
<evidence type="ECO:0000256" key="2">
    <source>
        <dbReference type="ARBA" id="ARBA00022475"/>
    </source>
</evidence>
<feature type="transmembrane region" description="Helical" evidence="6">
    <location>
        <begin position="87"/>
        <end position="107"/>
    </location>
</feature>
<feature type="transmembrane region" description="Helical" evidence="6">
    <location>
        <begin position="113"/>
        <end position="131"/>
    </location>
</feature>
<sequence length="205" mass="22151">MKTQEEKKFARHSFLDNVQGQFIGITAISFGMSMLASLGLITGQTAGLSFLLSYATGISFGLSFFLVNIPFYLLAVLRMGMRFTLKTLLAVSSISVLTNLFIHRISYQSFDPLIGSILAGLVIGLGLIGLFRHGSSSGGIGILALYVQDKTNFKAGWSQLLFDVALFGAALGVLAPSRVLLSLIGASVLNTLVAWNHRPDWYIAR</sequence>
<feature type="transmembrane region" description="Helical" evidence="6">
    <location>
        <begin position="21"/>
        <end position="42"/>
    </location>
</feature>